<dbReference type="NCBIfam" id="TIGR03618">
    <property type="entry name" value="Rv1155_F420"/>
    <property type="match status" value="1"/>
</dbReference>
<dbReference type="EMBL" id="JBIMSO010000026">
    <property type="protein sequence ID" value="MFH5207749.1"/>
    <property type="molecule type" value="Genomic_DNA"/>
</dbReference>
<dbReference type="Gene3D" id="2.30.110.10">
    <property type="entry name" value="Electron Transport, Fmn-binding Protein, Chain A"/>
    <property type="match status" value="1"/>
</dbReference>
<evidence type="ECO:0000256" key="1">
    <source>
        <dbReference type="ARBA" id="ARBA00023002"/>
    </source>
</evidence>
<dbReference type="EMBL" id="JBIMSP010000057">
    <property type="protein sequence ID" value="MFH5244972.1"/>
    <property type="molecule type" value="Genomic_DNA"/>
</dbReference>
<sequence>MADLSDPAVREFLTSGTRTAKVGFTARDGRPLVAPVWFVVDGDDLVFNTGVTSAKGRAIARDNRIVVCVDLEEAPFGFVQVQGLAELSEEPTELLRLATAIAARYVGSDRAEDFGRRNSTPGEAVVRLRPTKVIANLDVTA</sequence>
<evidence type="ECO:0000313" key="3">
    <source>
        <dbReference type="EMBL" id="MFH5207749.1"/>
    </source>
</evidence>
<feature type="domain" description="Pyridoxamine 5'-phosphate oxidase N-terminal" evidence="2">
    <location>
        <begin position="7"/>
        <end position="133"/>
    </location>
</feature>
<protein>
    <submittedName>
        <fullName evidence="5">PPOX class F420-dependent oxidoreductase</fullName>
        <ecNumber evidence="5">1.-.-.-</ecNumber>
    </submittedName>
</protein>
<dbReference type="SUPFAM" id="SSF50475">
    <property type="entry name" value="FMN-binding split barrel"/>
    <property type="match status" value="1"/>
</dbReference>
<dbReference type="EC" id="1.-.-.-" evidence="5"/>
<dbReference type="Proteomes" id="UP001609175">
    <property type="component" value="Unassembled WGS sequence"/>
</dbReference>
<dbReference type="InterPro" id="IPR019920">
    <property type="entry name" value="F420-binding_dom_put"/>
</dbReference>
<dbReference type="Proteomes" id="UP001609219">
    <property type="component" value="Unassembled WGS sequence"/>
</dbReference>
<dbReference type="Pfam" id="PF01243">
    <property type="entry name" value="PNPOx_N"/>
    <property type="match status" value="1"/>
</dbReference>
<reference evidence="6 7" key="1">
    <citation type="submission" date="2024-10" db="EMBL/GenBank/DDBJ databases">
        <authorList>
            <person name="Riesco R."/>
        </authorList>
    </citation>
    <scope>NUCLEOTIDE SEQUENCE [LARGE SCALE GENOMIC DNA]</scope>
    <source>
        <strain evidence="5 7">NCIMB 15448</strain>
        <strain evidence="3 6">NCIMB 15449</strain>
        <strain evidence="4 8">NCIMB 15450</strain>
    </source>
</reference>
<evidence type="ECO:0000313" key="4">
    <source>
        <dbReference type="EMBL" id="MFH5229052.1"/>
    </source>
</evidence>
<dbReference type="GO" id="GO:0016491">
    <property type="term" value="F:oxidoreductase activity"/>
    <property type="evidence" value="ECO:0007669"/>
    <property type="project" value="UniProtKB-KW"/>
</dbReference>
<evidence type="ECO:0000313" key="7">
    <source>
        <dbReference type="Proteomes" id="UP001609176"/>
    </source>
</evidence>
<evidence type="ECO:0000313" key="5">
    <source>
        <dbReference type="EMBL" id="MFH5244972.1"/>
    </source>
</evidence>
<dbReference type="PANTHER" id="PTHR35176">
    <property type="entry name" value="HEME OXYGENASE HI_0854-RELATED"/>
    <property type="match status" value="1"/>
</dbReference>
<comment type="caution">
    <text evidence="5">The sequence shown here is derived from an EMBL/GenBank/DDBJ whole genome shotgun (WGS) entry which is preliminary data.</text>
</comment>
<keyword evidence="8" id="KW-1185">Reference proteome</keyword>
<accession>A0ABW7KT88</accession>
<keyword evidence="1 5" id="KW-0560">Oxidoreductase</keyword>
<dbReference type="PANTHER" id="PTHR35176:SF1">
    <property type="entry name" value="F420H(2)-DEPENDENT BILIVERDIN REDUCTASE"/>
    <property type="match status" value="1"/>
</dbReference>
<proteinExistence type="predicted"/>
<evidence type="ECO:0000313" key="6">
    <source>
        <dbReference type="Proteomes" id="UP001609175"/>
    </source>
</evidence>
<organism evidence="5 7">
    <name type="scientific">Antrihabitans spumae</name>
    <dbReference type="NCBI Taxonomy" id="3373370"/>
    <lineage>
        <taxon>Bacteria</taxon>
        <taxon>Bacillati</taxon>
        <taxon>Actinomycetota</taxon>
        <taxon>Actinomycetes</taxon>
        <taxon>Mycobacteriales</taxon>
        <taxon>Nocardiaceae</taxon>
        <taxon>Antrihabitans</taxon>
    </lineage>
</organism>
<evidence type="ECO:0000259" key="2">
    <source>
        <dbReference type="Pfam" id="PF01243"/>
    </source>
</evidence>
<dbReference type="InterPro" id="IPR011576">
    <property type="entry name" value="Pyridox_Oxase_N"/>
</dbReference>
<dbReference type="InterPro" id="IPR012349">
    <property type="entry name" value="Split_barrel_FMN-bd"/>
</dbReference>
<dbReference type="Proteomes" id="UP001609176">
    <property type="component" value="Unassembled WGS sequence"/>
</dbReference>
<dbReference type="InterPro" id="IPR052019">
    <property type="entry name" value="F420H2_bilvrd_red/Heme_oxyg"/>
</dbReference>
<dbReference type="RefSeq" id="WP_395113193.1">
    <property type="nucleotide sequence ID" value="NZ_JBIMSN010000043.1"/>
</dbReference>
<evidence type="ECO:0000313" key="8">
    <source>
        <dbReference type="Proteomes" id="UP001609219"/>
    </source>
</evidence>
<gene>
    <name evidence="5" type="ORF">ACHIPV_24280</name>
    <name evidence="3" type="ORF">ACHIPZ_05895</name>
    <name evidence="4" type="ORF">ACHIRB_10760</name>
</gene>
<dbReference type="EMBL" id="JBIMSN010000043">
    <property type="protein sequence ID" value="MFH5229052.1"/>
    <property type="molecule type" value="Genomic_DNA"/>
</dbReference>
<name>A0ABW7KT88_9NOCA</name>